<feature type="transmembrane region" description="Helical" evidence="1">
    <location>
        <begin position="168"/>
        <end position="190"/>
    </location>
</feature>
<keyword evidence="3" id="KW-1185">Reference proteome</keyword>
<dbReference type="AlphaFoldDB" id="A0A9X2F6F4"/>
<comment type="caution">
    <text evidence="2">The sequence shown here is derived from an EMBL/GenBank/DDBJ whole genome shotgun (WGS) entry which is preliminary data.</text>
</comment>
<keyword evidence="1" id="KW-1133">Transmembrane helix</keyword>
<feature type="transmembrane region" description="Helical" evidence="1">
    <location>
        <begin position="196"/>
        <end position="219"/>
    </location>
</feature>
<dbReference type="Proteomes" id="UP001155241">
    <property type="component" value="Unassembled WGS sequence"/>
</dbReference>
<feature type="transmembrane region" description="Helical" evidence="1">
    <location>
        <begin position="128"/>
        <end position="147"/>
    </location>
</feature>
<protein>
    <submittedName>
        <fullName evidence="2">Uncharacterized protein</fullName>
    </submittedName>
</protein>
<dbReference type="EMBL" id="JAMXLR010000004">
    <property type="protein sequence ID" value="MCO6042503.1"/>
    <property type="molecule type" value="Genomic_DNA"/>
</dbReference>
<name>A0A9X2F6F4_9BACT</name>
<gene>
    <name evidence="2" type="ORF">NG895_01150</name>
</gene>
<sequence>MDQQDQQQLDAIARLHAERMELERDGYLLTSPGRTEQKALAVVALHIFLWGWFGTALAGAMLGTLMFPLIGTVLGFLSAGIGGIVPCILTSLLYAISRGRISPKLTMAWGGAMTGVGCFAQLMPWPILLGFGAVAGVFGATGARLSTRRSLKRYQFEEGLGMRSYHQFSILDLMLLTVWLALFLTALQIVTRIAMAPWSTTLACLAISLACALAIETVAQLSGRRQSRRST</sequence>
<evidence type="ECO:0000313" key="2">
    <source>
        <dbReference type="EMBL" id="MCO6042503.1"/>
    </source>
</evidence>
<proteinExistence type="predicted"/>
<keyword evidence="1" id="KW-0812">Transmembrane</keyword>
<organism evidence="2 3">
    <name type="scientific">Aeoliella straminimaris</name>
    <dbReference type="NCBI Taxonomy" id="2954799"/>
    <lineage>
        <taxon>Bacteria</taxon>
        <taxon>Pseudomonadati</taxon>
        <taxon>Planctomycetota</taxon>
        <taxon>Planctomycetia</taxon>
        <taxon>Pirellulales</taxon>
        <taxon>Lacipirellulaceae</taxon>
        <taxon>Aeoliella</taxon>
    </lineage>
</organism>
<keyword evidence="1" id="KW-0472">Membrane</keyword>
<dbReference type="RefSeq" id="WP_252850605.1">
    <property type="nucleotide sequence ID" value="NZ_JAMXLR010000004.1"/>
</dbReference>
<reference evidence="2" key="1">
    <citation type="submission" date="2022-06" db="EMBL/GenBank/DDBJ databases">
        <title>Aeoliella straminimaris, a novel planctomycete from sediments.</title>
        <authorList>
            <person name="Vitorino I.R."/>
            <person name="Lage O.M."/>
        </authorList>
    </citation>
    <scope>NUCLEOTIDE SEQUENCE</scope>
    <source>
        <strain evidence="2">ICT_H6.2</strain>
    </source>
</reference>
<feature type="transmembrane region" description="Helical" evidence="1">
    <location>
        <begin position="105"/>
        <end position="122"/>
    </location>
</feature>
<evidence type="ECO:0000313" key="3">
    <source>
        <dbReference type="Proteomes" id="UP001155241"/>
    </source>
</evidence>
<evidence type="ECO:0000256" key="1">
    <source>
        <dbReference type="SAM" id="Phobius"/>
    </source>
</evidence>
<accession>A0A9X2F6F4</accession>
<feature type="transmembrane region" description="Helical" evidence="1">
    <location>
        <begin position="39"/>
        <end position="63"/>
    </location>
</feature>
<feature type="transmembrane region" description="Helical" evidence="1">
    <location>
        <begin position="69"/>
        <end position="93"/>
    </location>
</feature>